<gene>
    <name evidence="1" type="ORF">EZS28_056491</name>
</gene>
<name>A0A5J4PM72_9EUKA</name>
<evidence type="ECO:0000313" key="1">
    <source>
        <dbReference type="EMBL" id="KAA6309543.1"/>
    </source>
</evidence>
<proteinExistence type="predicted"/>
<feature type="non-terminal residue" evidence="1">
    <location>
        <position position="1"/>
    </location>
</feature>
<dbReference type="AlphaFoldDB" id="A0A5J4PM72"/>
<protein>
    <submittedName>
        <fullName evidence="1">Uncharacterized protein</fullName>
    </submittedName>
</protein>
<reference evidence="1 2" key="1">
    <citation type="submission" date="2019-03" db="EMBL/GenBank/DDBJ databases">
        <title>Single cell metagenomics reveals metabolic interactions within the superorganism composed of flagellate Streblomastix strix and complex community of Bacteroidetes bacteria on its surface.</title>
        <authorList>
            <person name="Treitli S.C."/>
            <person name="Kolisko M."/>
            <person name="Husnik F."/>
            <person name="Keeling P."/>
            <person name="Hampl V."/>
        </authorList>
    </citation>
    <scope>NUCLEOTIDE SEQUENCE [LARGE SCALE GENOMIC DNA]</scope>
    <source>
        <strain evidence="1">ST1C</strain>
    </source>
</reference>
<accession>A0A5J4PM72</accession>
<comment type="caution">
    <text evidence="1">The sequence shown here is derived from an EMBL/GenBank/DDBJ whole genome shotgun (WGS) entry which is preliminary data.</text>
</comment>
<organism evidence="1 2">
    <name type="scientific">Streblomastix strix</name>
    <dbReference type="NCBI Taxonomy" id="222440"/>
    <lineage>
        <taxon>Eukaryota</taxon>
        <taxon>Metamonada</taxon>
        <taxon>Preaxostyla</taxon>
        <taxon>Oxymonadida</taxon>
        <taxon>Streblomastigidae</taxon>
        <taxon>Streblomastix</taxon>
    </lineage>
</organism>
<dbReference type="EMBL" id="SNRW01050235">
    <property type="protein sequence ID" value="KAA6309543.1"/>
    <property type="molecule type" value="Genomic_DNA"/>
</dbReference>
<sequence>FIQSSKQSNDDIQFYIRDNGIDSGSECSSTSPCKTINHILTIESPIEFDRDSNSAIINLKSSSSDLTGIQLDSGTNLALNIIIQSEEFITNPADVHNRKYTTTQTSWASF</sequence>
<evidence type="ECO:0000313" key="2">
    <source>
        <dbReference type="Proteomes" id="UP000324800"/>
    </source>
</evidence>
<dbReference type="Proteomes" id="UP000324800">
    <property type="component" value="Unassembled WGS sequence"/>
</dbReference>